<name>A0A143PDB8_9STAP</name>
<proteinExistence type="predicted"/>
<dbReference type="Pfam" id="PF22564">
    <property type="entry name" value="HAAS"/>
    <property type="match status" value="1"/>
</dbReference>
<keyword evidence="1" id="KW-0812">Transmembrane</keyword>
<evidence type="ECO:0000313" key="3">
    <source>
        <dbReference type="EMBL" id="RZI03237.1"/>
    </source>
</evidence>
<feature type="transmembrane region" description="Helical" evidence="1">
    <location>
        <begin position="81"/>
        <end position="100"/>
    </location>
</feature>
<dbReference type="OrthoDB" id="9804829at2"/>
<keyword evidence="1" id="KW-1133">Transmembrane helix</keyword>
<keyword evidence="1" id="KW-0472">Membrane</keyword>
<keyword evidence="5" id="KW-1185">Reference proteome</keyword>
<sequence length="186" mass="20901">MNKQEYLRLLDRYLTRVTPEERRDILNEYETHFISGKEAGKTEEEISKELGNPKSIGREMSATSAMDKVEDSKNPNNVTNAIIAVMGLSILNFFVVFVILTTLLGILFGLITATATLLVSPVLLLVKGFVDGFSMIIPVETYTVFAMFGVGLMLLVITYLACKWSFILFMKYLRWNINVVKGSARS</sequence>
<dbReference type="Proteomes" id="UP000595942">
    <property type="component" value="Chromosome"/>
</dbReference>
<evidence type="ECO:0000313" key="4">
    <source>
        <dbReference type="Proteomes" id="UP000293854"/>
    </source>
</evidence>
<dbReference type="Proteomes" id="UP000293854">
    <property type="component" value="Unassembled WGS sequence"/>
</dbReference>
<feature type="transmembrane region" description="Helical" evidence="1">
    <location>
        <begin position="107"/>
        <end position="130"/>
    </location>
</feature>
<accession>A0A143PDB8</accession>
<protein>
    <submittedName>
        <fullName evidence="3">DUF1700 domain-containing protein</fullName>
    </submittedName>
</protein>
<gene>
    <name evidence="3" type="ORF">EIG99_04005</name>
    <name evidence="2" type="ORF">I6J05_11155</name>
</gene>
<dbReference type="EMBL" id="CP068073">
    <property type="protein sequence ID" value="QQS82445.1"/>
    <property type="molecule type" value="Genomic_DNA"/>
</dbReference>
<organism evidence="3 4">
    <name type="scientific">Staphylococcus condimenti</name>
    <dbReference type="NCBI Taxonomy" id="70255"/>
    <lineage>
        <taxon>Bacteria</taxon>
        <taxon>Bacillati</taxon>
        <taxon>Bacillota</taxon>
        <taxon>Bacilli</taxon>
        <taxon>Bacillales</taxon>
        <taxon>Staphylococcaceae</taxon>
        <taxon>Staphylococcus</taxon>
    </lineage>
</organism>
<evidence type="ECO:0000313" key="2">
    <source>
        <dbReference type="EMBL" id="QQS82445.1"/>
    </source>
</evidence>
<dbReference type="GeneID" id="93727683"/>
<reference evidence="3 4" key="1">
    <citation type="submission" date="2018-11" db="EMBL/GenBank/DDBJ databases">
        <title>Genomic profiling of Staphylococcus species from a Poultry farm system in KwaZulu-Natal, South Africa.</title>
        <authorList>
            <person name="Amoako D.G."/>
            <person name="Somboro A.M."/>
            <person name="Abia A.L.K."/>
            <person name="Bester L.A."/>
            <person name="Essack S.Y."/>
        </authorList>
    </citation>
    <scope>NUCLEOTIDE SEQUENCE [LARGE SCALE GENOMIC DNA]</scope>
    <source>
        <strain evidence="3 4">SA11</strain>
    </source>
</reference>
<reference evidence="2 5" key="2">
    <citation type="submission" date="2021-01" db="EMBL/GenBank/DDBJ databases">
        <title>FDA dAtabase for Regulatory Grade micrObial Sequences (FDA-ARGOS): Supporting development and validation of Infectious Disease Dx tests.</title>
        <authorList>
            <person name="Sproer C."/>
            <person name="Gronow S."/>
            <person name="Severitt S."/>
            <person name="Schroder I."/>
            <person name="Tallon L."/>
            <person name="Sadzewicz L."/>
            <person name="Zhao X."/>
            <person name="Boylan J."/>
            <person name="Ott S."/>
            <person name="Bowen H."/>
            <person name="Vavikolanu K."/>
            <person name="Mehta A."/>
            <person name="Aluvathingal J."/>
            <person name="Nadendla S."/>
            <person name="Lowell S."/>
            <person name="Myers T."/>
            <person name="Yan Y."/>
            <person name="Sichtig H."/>
        </authorList>
    </citation>
    <scope>NUCLEOTIDE SEQUENCE [LARGE SCALE GENOMIC DNA]</scope>
    <source>
        <strain evidence="2 5">FDAARGOS_1148</strain>
    </source>
</reference>
<dbReference type="KEGG" id="scv:A4G25_07370"/>
<feature type="transmembrane region" description="Helical" evidence="1">
    <location>
        <begin position="142"/>
        <end position="162"/>
    </location>
</feature>
<evidence type="ECO:0000256" key="1">
    <source>
        <dbReference type="SAM" id="Phobius"/>
    </source>
</evidence>
<dbReference type="AlphaFoldDB" id="A0A143PDB8"/>
<evidence type="ECO:0000313" key="5">
    <source>
        <dbReference type="Proteomes" id="UP000595942"/>
    </source>
</evidence>
<dbReference type="RefSeq" id="WP_047132236.1">
    <property type="nucleotide sequence ID" value="NZ_CP015114.1"/>
</dbReference>
<dbReference type="EMBL" id="RQTE01000069">
    <property type="protein sequence ID" value="RZI03237.1"/>
    <property type="molecule type" value="Genomic_DNA"/>
</dbReference>